<evidence type="ECO:0000313" key="3">
    <source>
        <dbReference type="EMBL" id="TNV78553.1"/>
    </source>
</evidence>
<keyword evidence="1" id="KW-0880">Kelch repeat</keyword>
<proteinExistence type="predicted"/>
<evidence type="ECO:0008006" key="5">
    <source>
        <dbReference type="Google" id="ProtNLM"/>
    </source>
</evidence>
<evidence type="ECO:0000256" key="1">
    <source>
        <dbReference type="ARBA" id="ARBA00022441"/>
    </source>
</evidence>
<gene>
    <name evidence="3" type="ORF">FGO68_gene4010</name>
</gene>
<evidence type="ECO:0000256" key="2">
    <source>
        <dbReference type="ARBA" id="ARBA00022737"/>
    </source>
</evidence>
<dbReference type="OrthoDB" id="1022638at2759"/>
<dbReference type="SUPFAM" id="SSF117281">
    <property type="entry name" value="Kelch motif"/>
    <property type="match status" value="1"/>
</dbReference>
<dbReference type="AlphaFoldDB" id="A0A8J8NPA2"/>
<dbReference type="SMART" id="SM00612">
    <property type="entry name" value="Kelch"/>
    <property type="match status" value="2"/>
</dbReference>
<protein>
    <recommendedName>
        <fullName evidence="5">Kelch motif family protein</fullName>
    </recommendedName>
</protein>
<sequence>MEPMSALSRFKDSMSIFHLLPYLPPSQILSLQHLSSDFYTIIIPRALQSIPLAESIHSQAYMVFMGQRSYYRISAQGTQFKWEEVNYTFDKPQARGYPAMWPKIIQASRTCVYFLGGNKNDSLATNICFRLEDNIMREVAPLQEARYAFGACKVNQRIYCVGGLTQHDNSLSSCEVYDIIEDKWRYIASLEVSRFSLSLTPCPEKRYLLGFGGCEQEIMSNNSKVEVILRYDTLHKQSWERIVIKHVQRPMACQYGLQYLSTDKSTHKYLIFGGITHHEDLLSRVMTISLDMINTDKSTLNTVTLDGGMTEFKMPFEDRLYFNQSFKAHSDLVNSTFATNFKPGCTLDVYTGRLGLHIIDRKAWNTQSEYQSMYSTKVGAYRNLLMQVPALQDEAQEEESQDSINEMIRQLSLIFGPDFRNFAQLHNLSNDNSNQQERRDQQDQ</sequence>
<dbReference type="Pfam" id="PF01344">
    <property type="entry name" value="Kelch_1"/>
    <property type="match status" value="1"/>
</dbReference>
<dbReference type="EMBL" id="RRYP01010179">
    <property type="protein sequence ID" value="TNV78553.1"/>
    <property type="molecule type" value="Genomic_DNA"/>
</dbReference>
<keyword evidence="2" id="KW-0677">Repeat</keyword>
<dbReference type="InterPro" id="IPR015915">
    <property type="entry name" value="Kelch-typ_b-propeller"/>
</dbReference>
<reference evidence="3" key="1">
    <citation type="submission" date="2019-06" db="EMBL/GenBank/DDBJ databases">
        <authorList>
            <person name="Zheng W."/>
        </authorList>
    </citation>
    <scope>NUCLEOTIDE SEQUENCE</scope>
    <source>
        <strain evidence="3">QDHG01</strain>
    </source>
</reference>
<dbReference type="PANTHER" id="PTHR46344">
    <property type="entry name" value="OS02G0202900 PROTEIN"/>
    <property type="match status" value="1"/>
</dbReference>
<dbReference type="Gene3D" id="2.120.10.80">
    <property type="entry name" value="Kelch-type beta propeller"/>
    <property type="match status" value="1"/>
</dbReference>
<dbReference type="PANTHER" id="PTHR46344:SF27">
    <property type="entry name" value="KELCH REPEAT SUPERFAMILY PROTEIN"/>
    <property type="match status" value="1"/>
</dbReference>
<name>A0A8J8NPA2_HALGN</name>
<organism evidence="3 4">
    <name type="scientific">Halteria grandinella</name>
    <dbReference type="NCBI Taxonomy" id="5974"/>
    <lineage>
        <taxon>Eukaryota</taxon>
        <taxon>Sar</taxon>
        <taxon>Alveolata</taxon>
        <taxon>Ciliophora</taxon>
        <taxon>Intramacronucleata</taxon>
        <taxon>Spirotrichea</taxon>
        <taxon>Stichotrichia</taxon>
        <taxon>Sporadotrichida</taxon>
        <taxon>Halteriidae</taxon>
        <taxon>Halteria</taxon>
    </lineage>
</organism>
<evidence type="ECO:0000313" key="4">
    <source>
        <dbReference type="Proteomes" id="UP000785679"/>
    </source>
</evidence>
<dbReference type="Proteomes" id="UP000785679">
    <property type="component" value="Unassembled WGS sequence"/>
</dbReference>
<comment type="caution">
    <text evidence="3">The sequence shown here is derived from an EMBL/GenBank/DDBJ whole genome shotgun (WGS) entry which is preliminary data.</text>
</comment>
<dbReference type="InterPro" id="IPR006652">
    <property type="entry name" value="Kelch_1"/>
</dbReference>
<accession>A0A8J8NPA2</accession>
<keyword evidence="4" id="KW-1185">Reference proteome</keyword>